<dbReference type="Proteomes" id="UP000663720">
    <property type="component" value="Chromosome"/>
</dbReference>
<dbReference type="AlphaFoldDB" id="A0A975B6M2"/>
<dbReference type="KEGG" id="dli:dnl_20520"/>
<accession>A0A975B6M2</accession>
<protein>
    <submittedName>
        <fullName evidence="1">Uncharacterized protein</fullName>
    </submittedName>
</protein>
<evidence type="ECO:0000313" key="1">
    <source>
        <dbReference type="EMBL" id="QTA79773.1"/>
    </source>
</evidence>
<keyword evidence="2" id="KW-1185">Reference proteome</keyword>
<proteinExistence type="predicted"/>
<name>A0A975B6M2_9BACT</name>
<evidence type="ECO:0000313" key="2">
    <source>
        <dbReference type="Proteomes" id="UP000663720"/>
    </source>
</evidence>
<dbReference type="EMBL" id="CP061799">
    <property type="protein sequence ID" value="QTA79773.1"/>
    <property type="molecule type" value="Genomic_DNA"/>
</dbReference>
<reference evidence="1" key="1">
    <citation type="journal article" date="2021" name="Microb. Physiol.">
        <title>Proteogenomic Insights into the Physiology of Marine, Sulfate-Reducing, Filamentous Desulfonema limicola and Desulfonema magnum.</title>
        <authorList>
            <person name="Schnaars V."/>
            <person name="Wohlbrand L."/>
            <person name="Scheve S."/>
            <person name="Hinrichs C."/>
            <person name="Reinhardt R."/>
            <person name="Rabus R."/>
        </authorList>
    </citation>
    <scope>NUCLEOTIDE SEQUENCE</scope>
    <source>
        <strain evidence="1">5ac10</strain>
    </source>
</reference>
<gene>
    <name evidence="1" type="ORF">dnl_20520</name>
</gene>
<organism evidence="1 2">
    <name type="scientific">Desulfonema limicola</name>
    <dbReference type="NCBI Taxonomy" id="45656"/>
    <lineage>
        <taxon>Bacteria</taxon>
        <taxon>Pseudomonadati</taxon>
        <taxon>Thermodesulfobacteriota</taxon>
        <taxon>Desulfobacteria</taxon>
        <taxon>Desulfobacterales</taxon>
        <taxon>Desulfococcaceae</taxon>
        <taxon>Desulfonema</taxon>
    </lineage>
</organism>
<sequence length="39" mass="4683">MNLNTVNFNFFLFFSCTETWLTDKENLKKSINQIILILE</sequence>